<organism evidence="2 3">
    <name type="scientific">Plakobranchus ocellatus</name>
    <dbReference type="NCBI Taxonomy" id="259542"/>
    <lineage>
        <taxon>Eukaryota</taxon>
        <taxon>Metazoa</taxon>
        <taxon>Spiralia</taxon>
        <taxon>Lophotrochozoa</taxon>
        <taxon>Mollusca</taxon>
        <taxon>Gastropoda</taxon>
        <taxon>Heterobranchia</taxon>
        <taxon>Euthyneura</taxon>
        <taxon>Panpulmonata</taxon>
        <taxon>Sacoglossa</taxon>
        <taxon>Placobranchoidea</taxon>
        <taxon>Plakobranchidae</taxon>
        <taxon>Plakobranchus</taxon>
    </lineage>
</organism>
<reference evidence="2 3" key="1">
    <citation type="journal article" date="2021" name="Elife">
        <title>Chloroplast acquisition without the gene transfer in kleptoplastic sea slugs, Plakobranchus ocellatus.</title>
        <authorList>
            <person name="Maeda T."/>
            <person name="Takahashi S."/>
            <person name="Yoshida T."/>
            <person name="Shimamura S."/>
            <person name="Takaki Y."/>
            <person name="Nagai Y."/>
            <person name="Toyoda A."/>
            <person name="Suzuki Y."/>
            <person name="Arimoto A."/>
            <person name="Ishii H."/>
            <person name="Satoh N."/>
            <person name="Nishiyama T."/>
            <person name="Hasebe M."/>
            <person name="Maruyama T."/>
            <person name="Minagawa J."/>
            <person name="Obokata J."/>
            <person name="Shigenobu S."/>
        </authorList>
    </citation>
    <scope>NUCLEOTIDE SEQUENCE [LARGE SCALE GENOMIC DNA]</scope>
</reference>
<dbReference type="Proteomes" id="UP000735302">
    <property type="component" value="Unassembled WGS sequence"/>
</dbReference>
<sequence length="101" mass="10774">MSSSSNPRHPQQSHFKLSGAPSRQSAGGEARTRQKCPCRSQGGFAIHCATVGPLDALFDGAEKALGAVHLPPNNRKTDKAAPPIQLPLLTWGKLRPSDNNH</sequence>
<name>A0AAV4D7N4_9GAST</name>
<feature type="region of interest" description="Disordered" evidence="1">
    <location>
        <begin position="1"/>
        <end position="36"/>
    </location>
</feature>
<keyword evidence="3" id="KW-1185">Reference proteome</keyword>
<evidence type="ECO:0000256" key="1">
    <source>
        <dbReference type="SAM" id="MobiDB-lite"/>
    </source>
</evidence>
<gene>
    <name evidence="2" type="ORF">PoB_006670900</name>
</gene>
<comment type="caution">
    <text evidence="2">The sequence shown here is derived from an EMBL/GenBank/DDBJ whole genome shotgun (WGS) entry which is preliminary data.</text>
</comment>
<proteinExistence type="predicted"/>
<evidence type="ECO:0000313" key="3">
    <source>
        <dbReference type="Proteomes" id="UP000735302"/>
    </source>
</evidence>
<protein>
    <submittedName>
        <fullName evidence="2">Uncharacterized protein</fullName>
    </submittedName>
</protein>
<feature type="compositionally biased region" description="Polar residues" evidence="1">
    <location>
        <begin position="1"/>
        <end position="25"/>
    </location>
</feature>
<dbReference type="AlphaFoldDB" id="A0AAV4D7N4"/>
<dbReference type="EMBL" id="BLXT01007596">
    <property type="protein sequence ID" value="GFO40204.1"/>
    <property type="molecule type" value="Genomic_DNA"/>
</dbReference>
<evidence type="ECO:0000313" key="2">
    <source>
        <dbReference type="EMBL" id="GFO40204.1"/>
    </source>
</evidence>
<accession>A0AAV4D7N4</accession>